<comment type="caution">
    <text evidence="2">The sequence shown here is derived from an EMBL/GenBank/DDBJ whole genome shotgun (WGS) entry which is preliminary data.</text>
</comment>
<evidence type="ECO:0000313" key="2">
    <source>
        <dbReference type="EMBL" id="ORZ19522.1"/>
    </source>
</evidence>
<dbReference type="Proteomes" id="UP000193560">
    <property type="component" value="Unassembled WGS sequence"/>
</dbReference>
<dbReference type="OrthoDB" id="15893at2759"/>
<dbReference type="PANTHER" id="PTHR35763:SF1">
    <property type="entry name" value="OS11G0133900 PROTEIN"/>
    <property type="match status" value="1"/>
</dbReference>
<dbReference type="STRING" id="90262.A0A1X2INC6"/>
<evidence type="ECO:0000313" key="3">
    <source>
        <dbReference type="Proteomes" id="UP000193560"/>
    </source>
</evidence>
<dbReference type="AlphaFoldDB" id="A0A1X2INC6"/>
<dbReference type="EMBL" id="MCGE01000007">
    <property type="protein sequence ID" value="ORZ19522.1"/>
    <property type="molecule type" value="Genomic_DNA"/>
</dbReference>
<feature type="compositionally biased region" description="Basic and acidic residues" evidence="1">
    <location>
        <begin position="106"/>
        <end position="118"/>
    </location>
</feature>
<dbReference type="PANTHER" id="PTHR35763">
    <property type="entry name" value="COMPLEX 1 LYR-LIKE PROTEIN"/>
    <property type="match status" value="1"/>
</dbReference>
<reference evidence="2 3" key="1">
    <citation type="submission" date="2016-07" db="EMBL/GenBank/DDBJ databases">
        <title>Pervasive Adenine N6-methylation of Active Genes in Fungi.</title>
        <authorList>
            <consortium name="DOE Joint Genome Institute"/>
            <person name="Mondo S.J."/>
            <person name="Dannebaum R.O."/>
            <person name="Kuo R.C."/>
            <person name="Labutti K."/>
            <person name="Haridas S."/>
            <person name="Kuo A."/>
            <person name="Salamov A."/>
            <person name="Ahrendt S.R."/>
            <person name="Lipzen A."/>
            <person name="Sullivan W."/>
            <person name="Andreopoulos W.B."/>
            <person name="Clum A."/>
            <person name="Lindquist E."/>
            <person name="Daum C."/>
            <person name="Ramamoorthy G.K."/>
            <person name="Gryganskyi A."/>
            <person name="Culley D."/>
            <person name="Magnuson J.K."/>
            <person name="James T.Y."/>
            <person name="O'Malley M.A."/>
            <person name="Stajich J.E."/>
            <person name="Spatafora J.W."/>
            <person name="Visel A."/>
            <person name="Grigoriev I.V."/>
        </authorList>
    </citation>
    <scope>NUCLEOTIDE SEQUENCE [LARGE SCALE GENOMIC DNA]</scope>
    <source>
        <strain evidence="2 3">NRRL 1336</strain>
    </source>
</reference>
<evidence type="ECO:0000256" key="1">
    <source>
        <dbReference type="SAM" id="MobiDB-lite"/>
    </source>
</evidence>
<sequence length="131" mass="14931">MAQTQTRALYRQLLKEVNLQYTKVAKTDLYANEIRSIYRQNKDITDAAKIASLNQTAADVVTFMKGSRKHKELRELYSGVVMEQKLKIEKSANLVGLQLPEQYDPESPRPLDGSDREQAVADRVNKAFSNQ</sequence>
<proteinExistence type="predicted"/>
<protein>
    <recommendedName>
        <fullName evidence="4">Complex 1 LYR protein</fullName>
    </recommendedName>
</protein>
<feature type="region of interest" description="Disordered" evidence="1">
    <location>
        <begin position="99"/>
        <end position="118"/>
    </location>
</feature>
<dbReference type="Pfam" id="PF13233">
    <property type="entry name" value="Complex1_LYR_2"/>
    <property type="match status" value="1"/>
</dbReference>
<name>A0A1X2INC6_9FUNG</name>
<accession>A0A1X2INC6</accession>
<gene>
    <name evidence="2" type="ORF">BCR42DRAFT_409955</name>
</gene>
<evidence type="ECO:0008006" key="4">
    <source>
        <dbReference type="Google" id="ProtNLM"/>
    </source>
</evidence>
<organism evidence="2 3">
    <name type="scientific">Absidia repens</name>
    <dbReference type="NCBI Taxonomy" id="90262"/>
    <lineage>
        <taxon>Eukaryota</taxon>
        <taxon>Fungi</taxon>
        <taxon>Fungi incertae sedis</taxon>
        <taxon>Mucoromycota</taxon>
        <taxon>Mucoromycotina</taxon>
        <taxon>Mucoromycetes</taxon>
        <taxon>Mucorales</taxon>
        <taxon>Cunninghamellaceae</taxon>
        <taxon>Absidia</taxon>
    </lineage>
</organism>
<keyword evidence="3" id="KW-1185">Reference proteome</keyword>